<dbReference type="InterPro" id="IPR010252">
    <property type="entry name" value="HutF"/>
</dbReference>
<keyword evidence="2" id="KW-0479">Metal-binding</keyword>
<dbReference type="PANTHER" id="PTHR11271">
    <property type="entry name" value="GUANINE DEAMINASE"/>
    <property type="match status" value="1"/>
</dbReference>
<protein>
    <submittedName>
        <fullName evidence="6">Formimidoylglutamate deiminase</fullName>
    </submittedName>
</protein>
<dbReference type="Gene3D" id="2.30.40.10">
    <property type="entry name" value="Urease, subunit C, domain 1"/>
    <property type="match status" value="1"/>
</dbReference>
<evidence type="ECO:0000256" key="1">
    <source>
        <dbReference type="ARBA" id="ARBA00001947"/>
    </source>
</evidence>
<evidence type="ECO:0000256" key="4">
    <source>
        <dbReference type="ARBA" id="ARBA00022833"/>
    </source>
</evidence>
<dbReference type="Gene3D" id="3.20.20.140">
    <property type="entry name" value="Metal-dependent hydrolases"/>
    <property type="match status" value="1"/>
</dbReference>
<evidence type="ECO:0000256" key="2">
    <source>
        <dbReference type="ARBA" id="ARBA00022723"/>
    </source>
</evidence>
<proteinExistence type="predicted"/>
<evidence type="ECO:0000313" key="6">
    <source>
        <dbReference type="EMBL" id="SMF87065.1"/>
    </source>
</evidence>
<dbReference type="InterPro" id="IPR006680">
    <property type="entry name" value="Amidohydro-rel"/>
</dbReference>
<evidence type="ECO:0000313" key="7">
    <source>
        <dbReference type="Proteomes" id="UP000192936"/>
    </source>
</evidence>
<evidence type="ECO:0000259" key="5">
    <source>
        <dbReference type="Pfam" id="PF01979"/>
    </source>
</evidence>
<evidence type="ECO:0000256" key="3">
    <source>
        <dbReference type="ARBA" id="ARBA00022801"/>
    </source>
</evidence>
<dbReference type="NCBIfam" id="NF006684">
    <property type="entry name" value="PRK09229.1-5"/>
    <property type="match status" value="1"/>
</dbReference>
<feature type="domain" description="Amidohydrolase-related" evidence="5">
    <location>
        <begin position="56"/>
        <end position="439"/>
    </location>
</feature>
<dbReference type="AlphaFoldDB" id="A0A1X7HIA1"/>
<dbReference type="InterPro" id="IPR051607">
    <property type="entry name" value="Metallo-dep_hydrolases"/>
</dbReference>
<gene>
    <name evidence="6" type="ORF">SAMN02982917_6154</name>
</gene>
<sequence length="465" mass="49277">MTAARRLDRLFCDRALLADGWASGVLLRFDERGVIAAVEAGLDKPPAGVERAGGPVIPGMPNLHSHAFQRAMAGLTERAGPAEDSFWTWREVMYGFVRRIDPDGLQAVAAMAYAEMLERGYTSVAEFHYLHHAPDGRPYADPAEMSMRILAAADATGIGLTHLPVLYAQGGFGGQPAGEGQRRFLNTPDRLLDIAAACRAAPGDHRVGLALHSLRAVSPEAAEAALDGLSALDPTAPVHIHVAEQTAEVDACLSWSGRRPVEWLLDRGWPGPSWCLVHATHVTPAEVAGIAASGAVAGLCPTTEADLGDGLFPARDFLAQGGRFGIGSDSQIVIDVAEELRLLEFGQRLSARRRNLLGPGPGASTGAALYRAAAAGGAQALGLPEPAGGLKAGQRADLVALNPDDPRLYGRSDDTLLDTYVFAGSRNPVRDVFAGGRRVVRDSRHVDADAIRDGWRRAVDRLQAA</sequence>
<dbReference type="STRING" id="286727.SAMN02982917_6154"/>
<dbReference type="Proteomes" id="UP000192936">
    <property type="component" value="Unassembled WGS sequence"/>
</dbReference>
<name>A0A1X7HIA1_9PROT</name>
<dbReference type="GO" id="GO:0046872">
    <property type="term" value="F:metal ion binding"/>
    <property type="evidence" value="ECO:0007669"/>
    <property type="project" value="UniProtKB-KW"/>
</dbReference>
<dbReference type="InterPro" id="IPR011059">
    <property type="entry name" value="Metal-dep_hydrolase_composite"/>
</dbReference>
<dbReference type="NCBIfam" id="TIGR02022">
    <property type="entry name" value="hutF"/>
    <property type="match status" value="1"/>
</dbReference>
<dbReference type="SUPFAM" id="SSF51338">
    <property type="entry name" value="Composite domain of metallo-dependent hydrolases"/>
    <property type="match status" value="1"/>
</dbReference>
<dbReference type="OrthoDB" id="9796020at2"/>
<dbReference type="RefSeq" id="WP_085091013.1">
    <property type="nucleotide sequence ID" value="NZ_FXAK01000008.1"/>
</dbReference>
<accession>A0A1X7HIA1</accession>
<dbReference type="InterPro" id="IPR032466">
    <property type="entry name" value="Metal_Hydrolase"/>
</dbReference>
<keyword evidence="4" id="KW-0862">Zinc</keyword>
<dbReference type="PANTHER" id="PTHR11271:SF48">
    <property type="entry name" value="AMIDOHYDROLASE-RELATED DOMAIN-CONTAINING PROTEIN"/>
    <property type="match status" value="1"/>
</dbReference>
<dbReference type="NCBIfam" id="NF006681">
    <property type="entry name" value="PRK09229.1-2"/>
    <property type="match status" value="1"/>
</dbReference>
<organism evidence="6 7">
    <name type="scientific">Azospirillum oryzae</name>
    <dbReference type="NCBI Taxonomy" id="286727"/>
    <lineage>
        <taxon>Bacteria</taxon>
        <taxon>Pseudomonadati</taxon>
        <taxon>Pseudomonadota</taxon>
        <taxon>Alphaproteobacteria</taxon>
        <taxon>Rhodospirillales</taxon>
        <taxon>Azospirillaceae</taxon>
        <taxon>Azospirillum</taxon>
    </lineage>
</organism>
<dbReference type="SUPFAM" id="SSF51556">
    <property type="entry name" value="Metallo-dependent hydrolases"/>
    <property type="match status" value="1"/>
</dbReference>
<dbReference type="GO" id="GO:0019239">
    <property type="term" value="F:deaminase activity"/>
    <property type="evidence" value="ECO:0007669"/>
    <property type="project" value="TreeGrafter"/>
</dbReference>
<dbReference type="EMBL" id="FXAK01000008">
    <property type="protein sequence ID" value="SMF87065.1"/>
    <property type="molecule type" value="Genomic_DNA"/>
</dbReference>
<dbReference type="Pfam" id="PF01979">
    <property type="entry name" value="Amidohydro_1"/>
    <property type="match status" value="1"/>
</dbReference>
<reference evidence="6 7" key="1">
    <citation type="submission" date="2017-04" db="EMBL/GenBank/DDBJ databases">
        <authorList>
            <person name="Afonso C.L."/>
            <person name="Miller P.J."/>
            <person name="Scott M.A."/>
            <person name="Spackman E."/>
            <person name="Goraichik I."/>
            <person name="Dimitrov K.M."/>
            <person name="Suarez D.L."/>
            <person name="Swayne D.E."/>
        </authorList>
    </citation>
    <scope>NUCLEOTIDE SEQUENCE [LARGE SCALE GENOMIC DNA]</scope>
    <source>
        <strain evidence="6 7">A2P</strain>
    </source>
</reference>
<comment type="cofactor">
    <cofactor evidence="1">
        <name>Zn(2+)</name>
        <dbReference type="ChEBI" id="CHEBI:29105"/>
    </cofactor>
</comment>
<dbReference type="GO" id="GO:0005829">
    <property type="term" value="C:cytosol"/>
    <property type="evidence" value="ECO:0007669"/>
    <property type="project" value="TreeGrafter"/>
</dbReference>
<keyword evidence="3" id="KW-0378">Hydrolase</keyword>